<keyword evidence="3" id="KW-1185">Reference proteome</keyword>
<feature type="region of interest" description="Disordered" evidence="1">
    <location>
        <begin position="185"/>
        <end position="204"/>
    </location>
</feature>
<feature type="compositionally biased region" description="Basic residues" evidence="1">
    <location>
        <begin position="186"/>
        <end position="198"/>
    </location>
</feature>
<dbReference type="AlphaFoldDB" id="A0A8H4A9T2"/>
<dbReference type="GO" id="GO:0003677">
    <property type="term" value="F:DNA binding"/>
    <property type="evidence" value="ECO:0007669"/>
    <property type="project" value="TreeGrafter"/>
</dbReference>
<organism evidence="2 3">
    <name type="scientific">Gigaspora margarita</name>
    <dbReference type="NCBI Taxonomy" id="4874"/>
    <lineage>
        <taxon>Eukaryota</taxon>
        <taxon>Fungi</taxon>
        <taxon>Fungi incertae sedis</taxon>
        <taxon>Mucoromycota</taxon>
        <taxon>Glomeromycotina</taxon>
        <taxon>Glomeromycetes</taxon>
        <taxon>Diversisporales</taxon>
        <taxon>Gigasporaceae</taxon>
        <taxon>Gigaspora</taxon>
    </lineage>
</organism>
<dbReference type="Proteomes" id="UP000439903">
    <property type="component" value="Unassembled WGS sequence"/>
</dbReference>
<evidence type="ECO:0000256" key="1">
    <source>
        <dbReference type="SAM" id="MobiDB-lite"/>
    </source>
</evidence>
<dbReference type="Pfam" id="PF09729">
    <property type="entry name" value="Gti1_Pac2"/>
    <property type="match status" value="1"/>
</dbReference>
<accession>A0A8H4A9T2</accession>
<gene>
    <name evidence="2" type="ORF">F8M41_001712</name>
</gene>
<feature type="compositionally biased region" description="Low complexity" evidence="1">
    <location>
        <begin position="244"/>
        <end position="258"/>
    </location>
</feature>
<dbReference type="EMBL" id="WTPW01001140">
    <property type="protein sequence ID" value="KAF0453621.1"/>
    <property type="molecule type" value="Genomic_DNA"/>
</dbReference>
<dbReference type="InterPro" id="IPR018608">
    <property type="entry name" value="Gti1/Pac2"/>
</dbReference>
<evidence type="ECO:0000313" key="2">
    <source>
        <dbReference type="EMBL" id="KAF0453621.1"/>
    </source>
</evidence>
<reference evidence="2 3" key="1">
    <citation type="journal article" date="2019" name="Environ. Microbiol.">
        <title>At the nexus of three kingdoms: the genome of the mycorrhizal fungus Gigaspora margarita provides insights into plant, endobacterial and fungal interactions.</title>
        <authorList>
            <person name="Venice F."/>
            <person name="Ghignone S."/>
            <person name="Salvioli di Fossalunga A."/>
            <person name="Amselem J."/>
            <person name="Novero M."/>
            <person name="Xianan X."/>
            <person name="Sedzielewska Toro K."/>
            <person name="Morin E."/>
            <person name="Lipzen A."/>
            <person name="Grigoriev I.V."/>
            <person name="Henrissat B."/>
            <person name="Martin F.M."/>
            <person name="Bonfante P."/>
        </authorList>
    </citation>
    <scope>NUCLEOTIDE SEQUENCE [LARGE SCALE GENOMIC DNA]</scope>
    <source>
        <strain evidence="2 3">BEG34</strain>
    </source>
</reference>
<dbReference type="PANTHER" id="PTHR28027:SF2">
    <property type="entry name" value="TRANSCRIPTIONAL REGULATOR MIT1"/>
    <property type="match status" value="1"/>
</dbReference>
<dbReference type="PANTHER" id="PTHR28027">
    <property type="entry name" value="TRANSCRIPTIONAL REGULATOR MIT1"/>
    <property type="match status" value="1"/>
</dbReference>
<evidence type="ECO:0000313" key="3">
    <source>
        <dbReference type="Proteomes" id="UP000439903"/>
    </source>
</evidence>
<feature type="region of interest" description="Disordered" evidence="1">
    <location>
        <begin position="241"/>
        <end position="260"/>
    </location>
</feature>
<sequence>MLMETFNGKIQTVNDAMIIFEACRRGILQRTTRRLLEKEKEELRSGQVYVFDEQESGIKRWTDGRLWSPSRIIKDFLVYRELATRDRNVKRDEPIDEILQRRVQAEGLKVHQCSKGTFILRNNGLLKKTISIKFNGTYQHMIIYEDGKDNEKQLLPPQAFQELRPLQPGEDIVKAEKMPKVNNNRNAKKTKKKRRISKQHPYGPLFYPQNATESVLLWNRHHDDYGSHNYAEHEYIDQSYSTGSHNSIASQSSSTSSSTMNNYDPYNSLSHMISNTATKFTTPILINPWSTLPTTRITTQMHMFSSSLANNSSLIYSSPSISGHQQNHMLQGQNFPFISHELQFLNNNDSEITNNANLVNNNMYYYSTQENDINNEGRSNNDSNSCEVTTWDQSTHCIANFKNDL</sequence>
<name>A0A8H4A9T2_GIGMA</name>
<protein>
    <submittedName>
        <fullName evidence="2">Camp independent regulatory protein</fullName>
    </submittedName>
</protein>
<proteinExistence type="predicted"/>
<comment type="caution">
    <text evidence="2">The sequence shown here is derived from an EMBL/GenBank/DDBJ whole genome shotgun (WGS) entry which is preliminary data.</text>
</comment>
<dbReference type="OrthoDB" id="5572844at2759"/>